<evidence type="ECO:0000256" key="1">
    <source>
        <dbReference type="ARBA" id="ARBA00022737"/>
    </source>
</evidence>
<dbReference type="InParanoid" id="F6ZDX4"/>
<dbReference type="FunCoup" id="F6ZDX4">
    <property type="interactions" value="10"/>
</dbReference>
<sequence length="460" mass="51291">REGYGVYCYANKFFRYEGEWLKGKKHGHGKLLMGDGSYYEGEFKDGEIDGHGYRKWERTGDDYSGEFLKGELHGHGVMNYNDGSQYRGEFCNNQRHGTGVLTDRDGNEYEGAWYKNKKHGQGVQTYFNGDEYEGEWVEGARHGHGELNCVDGSIYEGQWRANMFNGEGSMVHASGVTYEGLWINGKPAAEGKEIVVRLPTNQTHIEVPQGKKFSLQFEIVDVNKEPVVGVHGREFRITAGYRYLPPSKQGNQSILELIEDMEEKPITTPFGYDVLPYPLLENVGVSEETGNTVEKLNSNNLDNRHIQSEVMLSVEVDDVDVTFSINPPPAPQRSAPDGSVEFKDLYLPSAPPTYRPLLLDEVTPASSVASSRRSVGQSSTSSVVVLSTTHDPITLKNNSDPWTSNFPSNNTYLCEYLMIVTEVTNPPFLGDNLPPAFVVVKVTTPKKAVKKPTGKRPSLN</sequence>
<proteinExistence type="predicted"/>
<dbReference type="SUPFAM" id="SSF82185">
    <property type="entry name" value="Histone H3 K4-specific methyltransferase SET7/9 N-terminal domain"/>
    <property type="match status" value="2"/>
</dbReference>
<keyword evidence="1" id="KW-0677">Repeat</keyword>
<dbReference type="PANTHER" id="PTHR23084">
    <property type="entry name" value="PHOSPHATIDYLINOSITOL-4-PHOSPHATE 5-KINASE RELATED"/>
    <property type="match status" value="1"/>
</dbReference>
<keyword evidence="3" id="KW-1185">Reference proteome</keyword>
<dbReference type="OMA" id="GEYVIMI"/>
<reference evidence="3" key="1">
    <citation type="journal article" date="2002" name="Science">
        <title>The draft genome of Ciona intestinalis: insights into chordate and vertebrate origins.</title>
        <authorList>
            <person name="Dehal P."/>
            <person name="Satou Y."/>
            <person name="Campbell R.K."/>
            <person name="Chapman J."/>
            <person name="Degnan B."/>
            <person name="De Tomaso A."/>
            <person name="Davidson B."/>
            <person name="Di Gregorio A."/>
            <person name="Gelpke M."/>
            <person name="Goodstein D.M."/>
            <person name="Harafuji N."/>
            <person name="Hastings K.E."/>
            <person name="Ho I."/>
            <person name="Hotta K."/>
            <person name="Huang W."/>
            <person name="Kawashima T."/>
            <person name="Lemaire P."/>
            <person name="Martinez D."/>
            <person name="Meinertzhagen I.A."/>
            <person name="Necula S."/>
            <person name="Nonaka M."/>
            <person name="Putnam N."/>
            <person name="Rash S."/>
            <person name="Saiga H."/>
            <person name="Satake M."/>
            <person name="Terry A."/>
            <person name="Yamada L."/>
            <person name="Wang H.G."/>
            <person name="Awazu S."/>
            <person name="Azumi K."/>
            <person name="Boore J."/>
            <person name="Branno M."/>
            <person name="Chin-Bow S."/>
            <person name="DeSantis R."/>
            <person name="Doyle S."/>
            <person name="Francino P."/>
            <person name="Keys D.N."/>
            <person name="Haga S."/>
            <person name="Hayashi H."/>
            <person name="Hino K."/>
            <person name="Imai K.S."/>
            <person name="Inaba K."/>
            <person name="Kano S."/>
            <person name="Kobayashi K."/>
            <person name="Kobayashi M."/>
            <person name="Lee B.I."/>
            <person name="Makabe K.W."/>
            <person name="Manohar C."/>
            <person name="Matassi G."/>
            <person name="Medina M."/>
            <person name="Mochizuki Y."/>
            <person name="Mount S."/>
            <person name="Morishita T."/>
            <person name="Miura S."/>
            <person name="Nakayama A."/>
            <person name="Nishizaka S."/>
            <person name="Nomoto H."/>
            <person name="Ohta F."/>
            <person name="Oishi K."/>
            <person name="Rigoutsos I."/>
            <person name="Sano M."/>
            <person name="Sasaki A."/>
            <person name="Sasakura Y."/>
            <person name="Shoguchi E."/>
            <person name="Shin-i T."/>
            <person name="Spagnuolo A."/>
            <person name="Stainier D."/>
            <person name="Suzuki M.M."/>
            <person name="Tassy O."/>
            <person name="Takatori N."/>
            <person name="Tokuoka M."/>
            <person name="Yagi K."/>
            <person name="Yoshizaki F."/>
            <person name="Wada S."/>
            <person name="Zhang C."/>
            <person name="Hyatt P.D."/>
            <person name="Larimer F."/>
            <person name="Detter C."/>
            <person name="Doggett N."/>
            <person name="Glavina T."/>
            <person name="Hawkins T."/>
            <person name="Richardson P."/>
            <person name="Lucas S."/>
            <person name="Kohara Y."/>
            <person name="Levine M."/>
            <person name="Satoh N."/>
            <person name="Rokhsar D.S."/>
        </authorList>
    </citation>
    <scope>NUCLEOTIDE SEQUENCE [LARGE SCALE GENOMIC DNA]</scope>
</reference>
<evidence type="ECO:0000313" key="2">
    <source>
        <dbReference type="Ensembl" id="ENSCINP00000021245.3"/>
    </source>
</evidence>
<dbReference type="InterPro" id="IPR003409">
    <property type="entry name" value="MORN"/>
</dbReference>
<dbReference type="SMART" id="SM00698">
    <property type="entry name" value="MORN"/>
    <property type="match status" value="7"/>
</dbReference>
<evidence type="ECO:0000313" key="3">
    <source>
        <dbReference type="Proteomes" id="UP000008144"/>
    </source>
</evidence>
<dbReference type="PANTHER" id="PTHR23084:SF263">
    <property type="entry name" value="MORN REPEAT-CONTAINING PROTEIN 1"/>
    <property type="match status" value="1"/>
</dbReference>
<dbReference type="GeneTree" id="ENSGT00940000161806"/>
<dbReference type="Proteomes" id="UP000008144">
    <property type="component" value="Unassembled WGS sequence"/>
</dbReference>
<dbReference type="AlphaFoldDB" id="F6ZDX4"/>
<dbReference type="Ensembl" id="ENSCINT00000021245.3">
    <property type="protein sequence ID" value="ENSCINP00000021245.3"/>
    <property type="gene ID" value="ENSCING00000012340.2"/>
</dbReference>
<dbReference type="Pfam" id="PF02493">
    <property type="entry name" value="MORN"/>
    <property type="match status" value="9"/>
</dbReference>
<protein>
    <submittedName>
        <fullName evidence="2">Uncharacterized protein</fullName>
    </submittedName>
</protein>
<dbReference type="HOGENOM" id="CLU_031327_0_0_1"/>
<accession>F6ZDX4</accession>
<dbReference type="Gene3D" id="2.20.110.10">
    <property type="entry name" value="Histone H3 K4-specific methyltransferase SET7/9 N-terminal domain"/>
    <property type="match status" value="3"/>
</dbReference>
<name>F6ZDX4_CIOIN</name>
<organism evidence="2 3">
    <name type="scientific">Ciona intestinalis</name>
    <name type="common">Transparent sea squirt</name>
    <name type="synonym">Ascidia intestinalis</name>
    <dbReference type="NCBI Taxonomy" id="7719"/>
    <lineage>
        <taxon>Eukaryota</taxon>
        <taxon>Metazoa</taxon>
        <taxon>Chordata</taxon>
        <taxon>Tunicata</taxon>
        <taxon>Ascidiacea</taxon>
        <taxon>Phlebobranchia</taxon>
        <taxon>Cionidae</taxon>
        <taxon>Ciona</taxon>
    </lineage>
</organism>
<reference evidence="2" key="3">
    <citation type="submission" date="2025-09" db="UniProtKB">
        <authorList>
            <consortium name="Ensembl"/>
        </authorList>
    </citation>
    <scope>IDENTIFICATION</scope>
</reference>
<reference evidence="2" key="2">
    <citation type="submission" date="2025-08" db="UniProtKB">
        <authorList>
            <consortium name="Ensembl"/>
        </authorList>
    </citation>
    <scope>IDENTIFICATION</scope>
</reference>
<dbReference type="STRING" id="7719.ENSCINP00000021245"/>